<dbReference type="CDD" id="cd00293">
    <property type="entry name" value="USP-like"/>
    <property type="match status" value="1"/>
</dbReference>
<gene>
    <name evidence="3" type="ORF">KK137_08460</name>
</gene>
<dbReference type="InterPro" id="IPR006016">
    <property type="entry name" value="UspA"/>
</dbReference>
<dbReference type="Gene3D" id="3.40.50.12370">
    <property type="match status" value="1"/>
</dbReference>
<dbReference type="PANTHER" id="PTHR46268:SF15">
    <property type="entry name" value="UNIVERSAL STRESS PROTEIN HP_0031"/>
    <property type="match status" value="1"/>
</dbReference>
<dbReference type="Proteomes" id="UP000811255">
    <property type="component" value="Unassembled WGS sequence"/>
</dbReference>
<accession>A0ABS5W4V9</accession>
<comment type="similarity">
    <text evidence="1">Belongs to the universal stress protein A family.</text>
</comment>
<feature type="domain" description="UspA" evidence="2">
    <location>
        <begin position="150"/>
        <end position="268"/>
    </location>
</feature>
<evidence type="ECO:0000313" key="3">
    <source>
        <dbReference type="EMBL" id="MBT2134362.1"/>
    </source>
</evidence>
<dbReference type="SUPFAM" id="SSF52402">
    <property type="entry name" value="Adenine nucleotide alpha hydrolases-like"/>
    <property type="match status" value="2"/>
</dbReference>
<evidence type="ECO:0000256" key="1">
    <source>
        <dbReference type="ARBA" id="ARBA00008791"/>
    </source>
</evidence>
<protein>
    <submittedName>
        <fullName evidence="3">Universal stress protein</fullName>
    </submittedName>
</protein>
<dbReference type="Pfam" id="PF00582">
    <property type="entry name" value="Usp"/>
    <property type="match status" value="1"/>
</dbReference>
<proteinExistence type="inferred from homology"/>
<reference evidence="3 4" key="1">
    <citation type="submission" date="2021-05" db="EMBL/GenBank/DDBJ databases">
        <title>Croceibacterium sp. LX-88 genome sequence.</title>
        <authorList>
            <person name="Luo X."/>
        </authorList>
    </citation>
    <scope>NUCLEOTIDE SEQUENCE [LARGE SCALE GENOMIC DNA]</scope>
    <source>
        <strain evidence="3 4">LX-88</strain>
    </source>
</reference>
<organism evidence="3 4">
    <name type="scientific">Croceibacterium selenioxidans</name>
    <dbReference type="NCBI Taxonomy" id="2838833"/>
    <lineage>
        <taxon>Bacteria</taxon>
        <taxon>Pseudomonadati</taxon>
        <taxon>Pseudomonadota</taxon>
        <taxon>Alphaproteobacteria</taxon>
        <taxon>Sphingomonadales</taxon>
        <taxon>Erythrobacteraceae</taxon>
        <taxon>Croceibacterium</taxon>
    </lineage>
</organism>
<dbReference type="RefSeq" id="WP_214535685.1">
    <property type="nucleotide sequence ID" value="NZ_JAHFVK010000001.1"/>
</dbReference>
<name>A0ABS5W4V9_9SPHN</name>
<keyword evidence="4" id="KW-1185">Reference proteome</keyword>
<evidence type="ECO:0000259" key="2">
    <source>
        <dbReference type="Pfam" id="PF00582"/>
    </source>
</evidence>
<comment type="caution">
    <text evidence="3">The sequence shown here is derived from an EMBL/GenBank/DDBJ whole genome shotgun (WGS) entry which is preliminary data.</text>
</comment>
<evidence type="ECO:0000313" key="4">
    <source>
        <dbReference type="Proteomes" id="UP000811255"/>
    </source>
</evidence>
<sequence length="270" mass="28796">MRSILLHARRDDRFEGRLQVALDLARQLDAHLTCLQVVSFDVAVPGDLYGTVISEMIPVIRDAALEFRAEVEGRLAKEDVRWTWADEFGVEESYLLDYAALSDLVVVSASPPELGAGPSPLVGGLAIHGRAPLLVVPSAQSGLSLGGAALVAWNNSAESSRALKAAVPLLARASSVSLAIVAEDKAESEHDIPPLRGVEYLARHGIEAEIVELAQSSEGVAATLEEAAKARGATYLVMGAYGHSRLRQLLFGGVTRRLLTEPTLPLLLAH</sequence>
<dbReference type="EMBL" id="JAHFVK010000001">
    <property type="protein sequence ID" value="MBT2134362.1"/>
    <property type="molecule type" value="Genomic_DNA"/>
</dbReference>
<dbReference type="PANTHER" id="PTHR46268">
    <property type="entry name" value="STRESS RESPONSE PROTEIN NHAX"/>
    <property type="match status" value="1"/>
</dbReference>